<evidence type="ECO:0000313" key="2">
    <source>
        <dbReference type="EMBL" id="VEL24157.1"/>
    </source>
</evidence>
<feature type="region of interest" description="Disordered" evidence="1">
    <location>
        <begin position="1"/>
        <end position="55"/>
    </location>
</feature>
<dbReference type="AlphaFoldDB" id="A0A448WZH1"/>
<protein>
    <submittedName>
        <fullName evidence="2">Uncharacterized protein</fullName>
    </submittedName>
</protein>
<dbReference type="Proteomes" id="UP000784294">
    <property type="component" value="Unassembled WGS sequence"/>
</dbReference>
<dbReference type="EMBL" id="CAAALY010066234">
    <property type="protein sequence ID" value="VEL24157.1"/>
    <property type="molecule type" value="Genomic_DNA"/>
</dbReference>
<evidence type="ECO:0000256" key="1">
    <source>
        <dbReference type="SAM" id="MobiDB-lite"/>
    </source>
</evidence>
<feature type="compositionally biased region" description="Polar residues" evidence="1">
    <location>
        <begin position="7"/>
        <end position="23"/>
    </location>
</feature>
<sequence length="55" mass="5953">MIGKDSSLASTPQTPFISQTSMATDPFHTHLGPLHQVHQPHSGRLVSPDHPSRPS</sequence>
<organism evidence="2 3">
    <name type="scientific">Protopolystoma xenopodis</name>
    <dbReference type="NCBI Taxonomy" id="117903"/>
    <lineage>
        <taxon>Eukaryota</taxon>
        <taxon>Metazoa</taxon>
        <taxon>Spiralia</taxon>
        <taxon>Lophotrochozoa</taxon>
        <taxon>Platyhelminthes</taxon>
        <taxon>Monogenea</taxon>
        <taxon>Polyopisthocotylea</taxon>
        <taxon>Polystomatidea</taxon>
        <taxon>Polystomatidae</taxon>
        <taxon>Protopolystoma</taxon>
    </lineage>
</organism>
<reference evidence="2" key="1">
    <citation type="submission" date="2018-11" db="EMBL/GenBank/DDBJ databases">
        <authorList>
            <consortium name="Pathogen Informatics"/>
        </authorList>
    </citation>
    <scope>NUCLEOTIDE SEQUENCE</scope>
</reference>
<comment type="caution">
    <text evidence="2">The sequence shown here is derived from an EMBL/GenBank/DDBJ whole genome shotgun (WGS) entry which is preliminary data.</text>
</comment>
<name>A0A448WZH1_9PLAT</name>
<keyword evidence="3" id="KW-1185">Reference proteome</keyword>
<gene>
    <name evidence="2" type="ORF">PXEA_LOCUS17597</name>
</gene>
<proteinExistence type="predicted"/>
<evidence type="ECO:0000313" key="3">
    <source>
        <dbReference type="Proteomes" id="UP000784294"/>
    </source>
</evidence>
<accession>A0A448WZH1</accession>